<evidence type="ECO:0000313" key="4">
    <source>
        <dbReference type="Proteomes" id="UP000186795"/>
    </source>
</evidence>
<dbReference type="InterPro" id="IPR052722">
    <property type="entry name" value="PgpH_phosphodiesterase"/>
</dbReference>
<feature type="transmembrane region" description="Helical" evidence="1">
    <location>
        <begin position="411"/>
        <end position="432"/>
    </location>
</feature>
<keyword evidence="1" id="KW-1133">Transmembrane helix</keyword>
<feature type="transmembrane region" description="Helical" evidence="1">
    <location>
        <begin position="277"/>
        <end position="298"/>
    </location>
</feature>
<dbReference type="SUPFAM" id="SSF109604">
    <property type="entry name" value="HD-domain/PDEase-like"/>
    <property type="match status" value="1"/>
</dbReference>
<organism evidence="3 4">
    <name type="scientific">Kroppenstedtia eburnea</name>
    <dbReference type="NCBI Taxonomy" id="714067"/>
    <lineage>
        <taxon>Bacteria</taxon>
        <taxon>Bacillati</taxon>
        <taxon>Bacillota</taxon>
        <taxon>Bacilli</taxon>
        <taxon>Bacillales</taxon>
        <taxon>Thermoactinomycetaceae</taxon>
        <taxon>Kroppenstedtia</taxon>
    </lineage>
</organism>
<sequence>MMNEETKPKPGFTLRKRFRLSDRWKTSRRARLLLYLGLGAFCYLLLMGQVLPQQYNDISPGKVAKESIVSPVTKVDQKATEKVREKAAQSVGKQYRIDEQLADRQVKRLENIFNEIPNHLSDKDKSDKEKIANLKEVLPYGLSDEFYQKLVKVKDGEWTEMRILSREMVQEVLADGVRKNDLEKERDRVDRGLVTSSLGSPARYVVRELTRQMIVPNEFYDKNRTEKLKDAARDSVEPIPIRKGDVIVAAGDVVTKDQYRKLKELGFLGRYTDPAPYLGLALLIAVVLGLLASFVRWFRPEVYRDNVKTTMLLSVFLLTMLGMKVISLGQNLEWSTVGYMAPAALGTMLIALLLDLQLALWCAILFGVFSGMYFNEGSHVLFDFRYGLVSFVSGSAAAFALSGVRNRLSIFRAGLFSSGASVLTIAALYALVPVDGDGWILLQSLGFGAAGGIFSAVLTIGFLQHFETVFDMLSPLRLLELSNPNHPLLRKLLIETPGTYHHSVIVGNLAEAAAEAVGANGLLCRVGAYYHDVGKTKRPQFFIENQMAENPHDKISPNLSKSIIISHAKDGYEMLREYNIPTPICDIAAQHHGTTLLKYFYHQAREQSDGAQVLEADYRYPGPKAQFKEAAIVGIADCVEAAVRSLARPSPERVENMVRKIIQDRLEDGQFDECDLTFKELDLIARSICETLQGIFHSRIEYPEDSHQGKGVKPA</sequence>
<dbReference type="Gene3D" id="1.10.3210.10">
    <property type="entry name" value="Hypothetical protein af1432"/>
    <property type="match status" value="1"/>
</dbReference>
<evidence type="ECO:0000259" key="2">
    <source>
        <dbReference type="SMART" id="SM00471"/>
    </source>
</evidence>
<keyword evidence="1" id="KW-0472">Membrane</keyword>
<proteinExistence type="predicted"/>
<feature type="transmembrane region" description="Helical" evidence="1">
    <location>
        <begin position="386"/>
        <end position="404"/>
    </location>
</feature>
<feature type="transmembrane region" description="Helical" evidence="1">
    <location>
        <begin position="358"/>
        <end position="374"/>
    </location>
</feature>
<feature type="transmembrane region" description="Helical" evidence="1">
    <location>
        <begin position="310"/>
        <end position="328"/>
    </location>
</feature>
<evidence type="ECO:0000313" key="3">
    <source>
        <dbReference type="EMBL" id="SIT12751.1"/>
    </source>
</evidence>
<accession>A0A1N7PQ69</accession>
<dbReference type="InterPro" id="IPR011624">
    <property type="entry name" value="Metal-dep_PHydrolase_7TM_extra"/>
</dbReference>
<dbReference type="InterPro" id="IPR011621">
    <property type="entry name" value="Metal-dep_PHydrolase_7TM_intra"/>
</dbReference>
<dbReference type="CDD" id="cd00077">
    <property type="entry name" value="HDc"/>
    <property type="match status" value="1"/>
</dbReference>
<dbReference type="Proteomes" id="UP000186795">
    <property type="component" value="Unassembled WGS sequence"/>
</dbReference>
<dbReference type="SMART" id="SM00471">
    <property type="entry name" value="HDc"/>
    <property type="match status" value="1"/>
</dbReference>
<keyword evidence="1" id="KW-0812">Transmembrane</keyword>
<reference evidence="4" key="1">
    <citation type="submission" date="2017-01" db="EMBL/GenBank/DDBJ databases">
        <authorList>
            <person name="Varghese N."/>
            <person name="Submissions S."/>
        </authorList>
    </citation>
    <scope>NUCLEOTIDE SEQUENCE [LARGE SCALE GENOMIC DNA]</scope>
    <source>
        <strain evidence="4">DSM 45196</strain>
    </source>
</reference>
<name>A0A1N7PQ69_9BACL</name>
<dbReference type="PANTHER" id="PTHR36442:SF1">
    <property type="entry name" value="CYCLIC-DI-AMP PHOSPHODIESTERASE PGPH"/>
    <property type="match status" value="1"/>
</dbReference>
<dbReference type="Pfam" id="PF01966">
    <property type="entry name" value="HD"/>
    <property type="match status" value="1"/>
</dbReference>
<feature type="domain" description="HD/PDEase" evidence="2">
    <location>
        <begin position="495"/>
        <end position="651"/>
    </location>
</feature>
<dbReference type="InterPro" id="IPR006674">
    <property type="entry name" value="HD_domain"/>
</dbReference>
<dbReference type="Pfam" id="PF07697">
    <property type="entry name" value="7TMR-HDED"/>
    <property type="match status" value="1"/>
</dbReference>
<dbReference type="NCBIfam" id="TIGR00277">
    <property type="entry name" value="HDIG"/>
    <property type="match status" value="1"/>
</dbReference>
<dbReference type="InterPro" id="IPR006675">
    <property type="entry name" value="HDIG_dom"/>
</dbReference>
<dbReference type="PANTHER" id="PTHR36442">
    <property type="entry name" value="CYCLIC-DI-AMP PHOSPHODIESTERASE PGPH"/>
    <property type="match status" value="1"/>
</dbReference>
<dbReference type="Pfam" id="PF07698">
    <property type="entry name" value="7TM-7TMR_HD"/>
    <property type="match status" value="1"/>
</dbReference>
<dbReference type="AlphaFoldDB" id="A0A1N7PQ69"/>
<feature type="transmembrane region" description="Helical" evidence="1">
    <location>
        <begin position="438"/>
        <end position="463"/>
    </location>
</feature>
<evidence type="ECO:0000256" key="1">
    <source>
        <dbReference type="SAM" id="Phobius"/>
    </source>
</evidence>
<protein>
    <recommendedName>
        <fullName evidence="2">HD/PDEase domain-containing protein</fullName>
    </recommendedName>
</protein>
<dbReference type="InterPro" id="IPR003607">
    <property type="entry name" value="HD/PDEase_dom"/>
</dbReference>
<keyword evidence="4" id="KW-1185">Reference proteome</keyword>
<gene>
    <name evidence="3" type="ORF">SAMN05421790_1145</name>
</gene>
<dbReference type="EMBL" id="FTOD01000014">
    <property type="protein sequence ID" value="SIT12751.1"/>
    <property type="molecule type" value="Genomic_DNA"/>
</dbReference>